<dbReference type="SUPFAM" id="SSF48179">
    <property type="entry name" value="6-phosphogluconate dehydrogenase C-terminal domain-like"/>
    <property type="match status" value="1"/>
</dbReference>
<evidence type="ECO:0000256" key="7">
    <source>
        <dbReference type="ARBA" id="ARBA00023002"/>
    </source>
</evidence>
<dbReference type="FunFam" id="1.10.3660.10:FF:000003">
    <property type="entry name" value="Prephenate dehydrogenase"/>
    <property type="match status" value="1"/>
</dbReference>
<dbReference type="NCBIfam" id="NF005107">
    <property type="entry name" value="PRK06545.1-5"/>
    <property type="match status" value="1"/>
</dbReference>
<dbReference type="Pfam" id="PF20463">
    <property type="entry name" value="PDH_C"/>
    <property type="match status" value="1"/>
</dbReference>
<comment type="similarity">
    <text evidence="2">Belongs to the prephenate/arogenate dehydrogenase family.</text>
</comment>
<dbReference type="GO" id="GO:0008977">
    <property type="term" value="F:prephenate dehydrogenase (NAD+) activity"/>
    <property type="evidence" value="ECO:0007669"/>
    <property type="project" value="UniProtKB-EC"/>
</dbReference>
<dbReference type="RefSeq" id="WP_155667211.1">
    <property type="nucleotide sequence ID" value="NZ_WOCA01000002.1"/>
</dbReference>
<keyword evidence="8" id="KW-0520">NAD</keyword>
<evidence type="ECO:0000256" key="4">
    <source>
        <dbReference type="ARBA" id="ARBA00016891"/>
    </source>
</evidence>
<gene>
    <name evidence="13" type="ORF">GMD78_03585</name>
</gene>
<evidence type="ECO:0000313" key="14">
    <source>
        <dbReference type="Proteomes" id="UP000469125"/>
    </source>
</evidence>
<feature type="domain" description="ACT" evidence="12">
    <location>
        <begin position="297"/>
        <end position="365"/>
    </location>
</feature>
<dbReference type="Pfam" id="PF02153">
    <property type="entry name" value="PDH_N"/>
    <property type="match status" value="1"/>
</dbReference>
<dbReference type="PANTHER" id="PTHR21363:SF0">
    <property type="entry name" value="PREPHENATE DEHYDROGENASE [NADP(+)]"/>
    <property type="match status" value="1"/>
</dbReference>
<evidence type="ECO:0000259" key="12">
    <source>
        <dbReference type="PROSITE" id="PS51671"/>
    </source>
</evidence>
<dbReference type="PANTHER" id="PTHR21363">
    <property type="entry name" value="PREPHENATE DEHYDROGENASE"/>
    <property type="match status" value="1"/>
</dbReference>
<dbReference type="Gene3D" id="3.40.50.720">
    <property type="entry name" value="NAD(P)-binding Rossmann-like Domain"/>
    <property type="match status" value="1"/>
</dbReference>
<keyword evidence="9" id="KW-0057">Aromatic amino acid biosynthesis</keyword>
<dbReference type="CDD" id="cd04909">
    <property type="entry name" value="ACT_PDH-BS"/>
    <property type="match status" value="1"/>
</dbReference>
<keyword evidence="7 13" id="KW-0560">Oxidoreductase</keyword>
<evidence type="ECO:0000259" key="11">
    <source>
        <dbReference type="PROSITE" id="PS51176"/>
    </source>
</evidence>
<comment type="catalytic activity">
    <reaction evidence="10">
        <text>prephenate + NAD(+) = 3-(4-hydroxyphenyl)pyruvate + CO2 + NADH</text>
        <dbReference type="Rhea" id="RHEA:13869"/>
        <dbReference type="ChEBI" id="CHEBI:16526"/>
        <dbReference type="ChEBI" id="CHEBI:29934"/>
        <dbReference type="ChEBI" id="CHEBI:36242"/>
        <dbReference type="ChEBI" id="CHEBI:57540"/>
        <dbReference type="ChEBI" id="CHEBI:57945"/>
        <dbReference type="EC" id="1.3.1.12"/>
    </reaction>
</comment>
<reference evidence="13 14" key="1">
    <citation type="submission" date="2019-11" db="EMBL/GenBank/DDBJ databases">
        <authorList>
            <person name="Li X."/>
        </authorList>
    </citation>
    <scope>NUCLEOTIDE SEQUENCE [LARGE SCALE GENOMIC DNA]</scope>
    <source>
        <strain evidence="13 14">L9</strain>
    </source>
</reference>
<dbReference type="InterPro" id="IPR003099">
    <property type="entry name" value="Prephen_DH"/>
</dbReference>
<dbReference type="SUPFAM" id="SSF55021">
    <property type="entry name" value="ACT-like"/>
    <property type="match status" value="1"/>
</dbReference>
<dbReference type="Pfam" id="PF01842">
    <property type="entry name" value="ACT"/>
    <property type="match status" value="1"/>
</dbReference>
<dbReference type="InterPro" id="IPR050812">
    <property type="entry name" value="Preph/Arog_dehydrog"/>
</dbReference>
<dbReference type="Gene3D" id="1.10.3660.10">
    <property type="entry name" value="6-phosphogluconate dehydrogenase C-terminal like domain"/>
    <property type="match status" value="1"/>
</dbReference>
<dbReference type="InterPro" id="IPR046825">
    <property type="entry name" value="PDH_C"/>
</dbReference>
<evidence type="ECO:0000256" key="10">
    <source>
        <dbReference type="ARBA" id="ARBA00049260"/>
    </source>
</evidence>
<dbReference type="AlphaFoldDB" id="A0A6N8FE54"/>
<protein>
    <recommendedName>
        <fullName evidence="4">Prephenate dehydrogenase</fullName>
        <ecNumber evidence="3">1.3.1.12</ecNumber>
    </recommendedName>
</protein>
<keyword evidence="6" id="KW-0028">Amino-acid biosynthesis</keyword>
<keyword evidence="5" id="KW-0827">Tyrosine biosynthesis</keyword>
<dbReference type="PROSITE" id="PS51671">
    <property type="entry name" value="ACT"/>
    <property type="match status" value="1"/>
</dbReference>
<dbReference type="GO" id="GO:0070403">
    <property type="term" value="F:NAD+ binding"/>
    <property type="evidence" value="ECO:0007669"/>
    <property type="project" value="InterPro"/>
</dbReference>
<sequence>MQGNVMIVGLGLIGGSLALAIKKQHSEARIYGYDIQKSEIETAKALQVIDEVANSLRQGAELADVIILSAPVLQLENLLIELANFNLKENVLITDTGSTKMEIMKLANELWPEESVTFIGGHPMAGSHKSGVASAKSHLFENAYYILTPSSMSADRIEELKQWLEGTNSHFLVLETEEHDYVTGVISHLPHVMAAGLVNQAKKHAERNPLISLLAAGGFRDITRIASGNPEMWKDIVKQNQVNLLALLDDWMGEMQNFRHILEKGDDPAVSHYFEVAKEYRDSLPIHSKGAIPSYYDLYVDVMDVPGTIAGITTLLAKQGISLTNLNIIENREGLIGVLRISFEKDKDRTKAQGLLKYHGYHVSL</sequence>
<dbReference type="PROSITE" id="PS51176">
    <property type="entry name" value="PDH_ADH"/>
    <property type="match status" value="1"/>
</dbReference>
<evidence type="ECO:0000256" key="8">
    <source>
        <dbReference type="ARBA" id="ARBA00023027"/>
    </source>
</evidence>
<name>A0A6N8FE54_9BACI</name>
<dbReference type="InterPro" id="IPR045865">
    <property type="entry name" value="ACT-like_dom_sf"/>
</dbReference>
<proteinExistence type="inferred from homology"/>
<dbReference type="FunFam" id="3.40.50.720:FF:000208">
    <property type="entry name" value="Prephenate dehydrogenase"/>
    <property type="match status" value="1"/>
</dbReference>
<dbReference type="Proteomes" id="UP000469125">
    <property type="component" value="Unassembled WGS sequence"/>
</dbReference>
<evidence type="ECO:0000256" key="5">
    <source>
        <dbReference type="ARBA" id="ARBA00022498"/>
    </source>
</evidence>
<evidence type="ECO:0000313" key="13">
    <source>
        <dbReference type="EMBL" id="MUK87481.1"/>
    </source>
</evidence>
<evidence type="ECO:0000256" key="1">
    <source>
        <dbReference type="ARBA" id="ARBA00005067"/>
    </source>
</evidence>
<dbReference type="InterPro" id="IPR046826">
    <property type="entry name" value="PDH_N"/>
</dbReference>
<dbReference type="SUPFAM" id="SSF51735">
    <property type="entry name" value="NAD(P)-binding Rossmann-fold domains"/>
    <property type="match status" value="1"/>
</dbReference>
<evidence type="ECO:0000256" key="3">
    <source>
        <dbReference type="ARBA" id="ARBA00012068"/>
    </source>
</evidence>
<dbReference type="GO" id="GO:0004665">
    <property type="term" value="F:prephenate dehydrogenase (NADP+) activity"/>
    <property type="evidence" value="ECO:0007669"/>
    <property type="project" value="InterPro"/>
</dbReference>
<keyword evidence="14" id="KW-1185">Reference proteome</keyword>
<feature type="domain" description="Prephenate/arogenate dehydrogenase" evidence="11">
    <location>
        <begin position="3"/>
        <end position="292"/>
    </location>
</feature>
<dbReference type="InterPro" id="IPR002912">
    <property type="entry name" value="ACT_dom"/>
</dbReference>
<dbReference type="EC" id="1.3.1.12" evidence="3"/>
<comment type="pathway">
    <text evidence="1">Amino-acid biosynthesis; L-tyrosine biosynthesis; (4-hydroxyphenyl)pyruvate from prephenate (NAD(+) route): step 1/1.</text>
</comment>
<accession>A0A6N8FE54</accession>
<dbReference type="GO" id="GO:0006571">
    <property type="term" value="P:tyrosine biosynthetic process"/>
    <property type="evidence" value="ECO:0007669"/>
    <property type="project" value="UniProtKB-UniPathway"/>
</dbReference>
<dbReference type="InterPro" id="IPR036291">
    <property type="entry name" value="NAD(P)-bd_dom_sf"/>
</dbReference>
<evidence type="ECO:0000256" key="6">
    <source>
        <dbReference type="ARBA" id="ARBA00022605"/>
    </source>
</evidence>
<dbReference type="InterPro" id="IPR008927">
    <property type="entry name" value="6-PGluconate_DH-like_C_sf"/>
</dbReference>
<evidence type="ECO:0000256" key="2">
    <source>
        <dbReference type="ARBA" id="ARBA00007964"/>
    </source>
</evidence>
<organism evidence="13 14">
    <name type="scientific">Ornithinibacillus caprae</name>
    <dbReference type="NCBI Taxonomy" id="2678566"/>
    <lineage>
        <taxon>Bacteria</taxon>
        <taxon>Bacillati</taxon>
        <taxon>Bacillota</taxon>
        <taxon>Bacilli</taxon>
        <taxon>Bacillales</taxon>
        <taxon>Bacillaceae</taxon>
        <taxon>Ornithinibacillus</taxon>
    </lineage>
</organism>
<dbReference type="EMBL" id="WOCA01000002">
    <property type="protein sequence ID" value="MUK87481.1"/>
    <property type="molecule type" value="Genomic_DNA"/>
</dbReference>
<evidence type="ECO:0000256" key="9">
    <source>
        <dbReference type="ARBA" id="ARBA00023141"/>
    </source>
</evidence>
<dbReference type="UniPathway" id="UPA00122">
    <property type="reaction ID" value="UER00961"/>
</dbReference>
<comment type="caution">
    <text evidence="13">The sequence shown here is derived from an EMBL/GenBank/DDBJ whole genome shotgun (WGS) entry which is preliminary data.</text>
</comment>